<dbReference type="InterPro" id="IPR036188">
    <property type="entry name" value="FAD/NAD-bd_sf"/>
</dbReference>
<keyword evidence="2" id="KW-0285">Flavoprotein</keyword>
<organism evidence="7 8">
    <name type="scientific">Exophiala viscosa</name>
    <dbReference type="NCBI Taxonomy" id="2486360"/>
    <lineage>
        <taxon>Eukaryota</taxon>
        <taxon>Fungi</taxon>
        <taxon>Dikarya</taxon>
        <taxon>Ascomycota</taxon>
        <taxon>Pezizomycotina</taxon>
        <taxon>Eurotiomycetes</taxon>
        <taxon>Chaetothyriomycetidae</taxon>
        <taxon>Chaetothyriales</taxon>
        <taxon>Herpotrichiellaceae</taxon>
        <taxon>Exophiala</taxon>
    </lineage>
</organism>
<evidence type="ECO:0000256" key="1">
    <source>
        <dbReference type="ARBA" id="ARBA00007992"/>
    </source>
</evidence>
<comment type="caution">
    <text evidence="7">The sequence shown here is derived from an EMBL/GenBank/DDBJ whole genome shotgun (WGS) entry which is preliminary data.</text>
</comment>
<dbReference type="SUPFAM" id="SSF51905">
    <property type="entry name" value="FAD/NAD(P)-binding domain"/>
    <property type="match status" value="1"/>
</dbReference>
<proteinExistence type="inferred from homology"/>
<dbReference type="InterPro" id="IPR002938">
    <property type="entry name" value="FAD-bd"/>
</dbReference>
<dbReference type="Proteomes" id="UP001203852">
    <property type="component" value="Unassembled WGS sequence"/>
</dbReference>
<sequence>MLRIAVAGAGVTGLLAAIGFARYGHQVIIYERKTETVFANEGGAGIQLQANAMRILKAWDLDIQDVAHDSDGVAARRYATGEAIAVIKPVAGTQMFMLRSDFRRSMLKHALAAGVRVLFNQDISGVDVSRPALLLKGGVEKIEADLIIGADGIRSKVRSALFPTVQPEVRAECTFQFQVPFSELKSDAAKEIISSPNAYLFFGPDTTIVASPIFSRNIFDLQFITQRYGRETDPHPDTWNEYIPDMTDIRNRYRTYGPVTQELLSLGKGVWKWRHAECFSPCWTSENGKVILAGDACHAMVPFAGHGAGMCIEDAAVLATMFRDVSPQDHSGIRTRARLYQDLRQPRTDRCHRRTLALAVSYGLPDGENQKKRDNALRHVMEKKVQLPLRGDRDAHPLSNEFENWLEQYDALEEARSALRTAGLAEPVSRL</sequence>
<name>A0AAN6I8C5_9EURO</name>
<feature type="domain" description="FAD-binding" evidence="6">
    <location>
        <begin position="4"/>
        <end position="323"/>
    </location>
</feature>
<evidence type="ECO:0000313" key="7">
    <source>
        <dbReference type="EMBL" id="KAI1608392.1"/>
    </source>
</evidence>
<keyword evidence="3" id="KW-0274">FAD</keyword>
<dbReference type="PRINTS" id="PR00420">
    <property type="entry name" value="RNGMNOXGNASE"/>
</dbReference>
<evidence type="ECO:0000259" key="6">
    <source>
        <dbReference type="Pfam" id="PF01494"/>
    </source>
</evidence>
<evidence type="ECO:0000256" key="4">
    <source>
        <dbReference type="ARBA" id="ARBA00023002"/>
    </source>
</evidence>
<keyword evidence="8" id="KW-1185">Reference proteome</keyword>
<dbReference type="PANTHER" id="PTHR13789">
    <property type="entry name" value="MONOOXYGENASE"/>
    <property type="match status" value="1"/>
</dbReference>
<dbReference type="GO" id="GO:0071949">
    <property type="term" value="F:FAD binding"/>
    <property type="evidence" value="ECO:0007669"/>
    <property type="project" value="InterPro"/>
</dbReference>
<dbReference type="PANTHER" id="PTHR13789:SF147">
    <property type="entry name" value="PUTATIVE (AFU_ORTHOLOGUE AFUA_2G01950)-RELATED"/>
    <property type="match status" value="1"/>
</dbReference>
<keyword evidence="5" id="KW-0503">Monooxygenase</keyword>
<accession>A0AAN6I8C5</accession>
<dbReference type="EMBL" id="MU404363">
    <property type="protein sequence ID" value="KAI1608392.1"/>
    <property type="molecule type" value="Genomic_DNA"/>
</dbReference>
<keyword evidence="4" id="KW-0560">Oxidoreductase</keyword>
<dbReference type="Pfam" id="PF01494">
    <property type="entry name" value="FAD_binding_3"/>
    <property type="match status" value="1"/>
</dbReference>
<dbReference type="GO" id="GO:0004497">
    <property type="term" value="F:monooxygenase activity"/>
    <property type="evidence" value="ECO:0007669"/>
    <property type="project" value="UniProtKB-KW"/>
</dbReference>
<comment type="similarity">
    <text evidence="1">Belongs to the paxM FAD-dependent monooxygenase family.</text>
</comment>
<gene>
    <name evidence="7" type="ORF">EDD36DRAFT_97831</name>
</gene>
<evidence type="ECO:0000313" key="8">
    <source>
        <dbReference type="Proteomes" id="UP001203852"/>
    </source>
</evidence>
<dbReference type="AlphaFoldDB" id="A0AAN6I8C5"/>
<dbReference type="Gene3D" id="3.50.50.60">
    <property type="entry name" value="FAD/NAD(P)-binding domain"/>
    <property type="match status" value="1"/>
</dbReference>
<evidence type="ECO:0000256" key="2">
    <source>
        <dbReference type="ARBA" id="ARBA00022630"/>
    </source>
</evidence>
<evidence type="ECO:0000256" key="5">
    <source>
        <dbReference type="ARBA" id="ARBA00023033"/>
    </source>
</evidence>
<reference evidence="7" key="1">
    <citation type="journal article" date="2022" name="bioRxiv">
        <title>Deciphering the potential niche of two novel black yeast fungi from a biological soil crust based on their genomes, phenotypes, and melanin regulation.</title>
        <authorList>
            <consortium name="DOE Joint Genome Institute"/>
            <person name="Carr E.C."/>
            <person name="Barton Q."/>
            <person name="Grambo S."/>
            <person name="Sullivan M."/>
            <person name="Renfro C.M."/>
            <person name="Kuo A."/>
            <person name="Pangilinan J."/>
            <person name="Lipzen A."/>
            <person name="Keymanesh K."/>
            <person name="Savage E."/>
            <person name="Barry K."/>
            <person name="Grigoriev I.V."/>
            <person name="Riekhof W.R."/>
            <person name="Harris S.S."/>
        </authorList>
    </citation>
    <scope>NUCLEOTIDE SEQUENCE</scope>
    <source>
        <strain evidence="7">JF 03-4F</strain>
    </source>
</reference>
<dbReference type="InterPro" id="IPR050493">
    <property type="entry name" value="FAD-dep_Monooxygenase_BioMet"/>
</dbReference>
<evidence type="ECO:0000256" key="3">
    <source>
        <dbReference type="ARBA" id="ARBA00022827"/>
    </source>
</evidence>
<protein>
    <recommendedName>
        <fullName evidence="6">FAD-binding domain-containing protein</fullName>
    </recommendedName>
</protein>